<dbReference type="CDD" id="cd09649">
    <property type="entry name" value="Cas5_I-A"/>
    <property type="match status" value="1"/>
</dbReference>
<dbReference type="InterPro" id="IPR021124">
    <property type="entry name" value="CRISPR-assoc_prot_Cas5"/>
</dbReference>
<dbReference type="HOGENOM" id="CLU_1032980_0_0_2"/>
<proteinExistence type="predicted"/>
<reference evidence="2" key="1">
    <citation type="journal article" date="2009" name="BMC Genomics">
        <title>The complete genome sequence of Staphylothermus marinus reveals differences in sulfur metabolism among heterotrophic Crenarchaeota.</title>
        <authorList>
            <person name="Anderson I.J."/>
            <person name="Dharmarajan L."/>
            <person name="Rodriguez J."/>
            <person name="Hooper S."/>
            <person name="Porat I."/>
            <person name="Ulrich L.E."/>
            <person name="Elkins J.G."/>
            <person name="Mavromatis K."/>
            <person name="Sun H."/>
            <person name="Land M."/>
            <person name="Lapidus A."/>
            <person name="Lucas S."/>
            <person name="Barry K."/>
            <person name="Huber H."/>
            <person name="Zhulin I.B."/>
            <person name="Whitman W.B."/>
            <person name="Mukhopadhyay B."/>
            <person name="Woese C."/>
            <person name="Bristow J."/>
            <person name="Kyrpides N."/>
        </authorList>
    </citation>
    <scope>NUCLEOTIDE SEQUENCE [LARGE SCALE GENOMIC DNA]</scope>
    <source>
        <strain evidence="2">ATCC 43588 / DSM 3639 / JCM 9404 / F1</strain>
    </source>
</reference>
<dbReference type="OrthoDB" id="371692at2157"/>
<dbReference type="GeneID" id="4907073"/>
<keyword evidence="2" id="KW-1185">Reference proteome</keyword>
<dbReference type="Gene3D" id="3.30.70.3120">
    <property type="match status" value="1"/>
</dbReference>
<gene>
    <name evidence="1" type="ordered locus">Smar_0322</name>
</gene>
<evidence type="ECO:0000313" key="2">
    <source>
        <dbReference type="Proteomes" id="UP000000254"/>
    </source>
</evidence>
<protein>
    <submittedName>
        <fullName evidence="1">CRISPR-associated protein, Cas5a family</fullName>
    </submittedName>
</protein>
<dbReference type="STRING" id="399550.Smar_0322"/>
<evidence type="ECO:0000313" key="1">
    <source>
        <dbReference type="EMBL" id="ABN69435.1"/>
    </source>
</evidence>
<dbReference type="Proteomes" id="UP000000254">
    <property type="component" value="Chromosome"/>
</dbReference>
<dbReference type="RefSeq" id="WP_011838626.1">
    <property type="nucleotide sequence ID" value="NC_009033.1"/>
</dbReference>
<accession>A3DLC5</accession>
<organism evidence="1 2">
    <name type="scientific">Staphylothermus marinus (strain ATCC 43588 / DSM 3639 / JCM 9404 / F1)</name>
    <dbReference type="NCBI Taxonomy" id="399550"/>
    <lineage>
        <taxon>Archaea</taxon>
        <taxon>Thermoproteota</taxon>
        <taxon>Thermoprotei</taxon>
        <taxon>Desulfurococcales</taxon>
        <taxon>Desulfurococcaceae</taxon>
        <taxon>Staphylothermus</taxon>
    </lineage>
</organism>
<dbReference type="AlphaFoldDB" id="A3DLC5"/>
<sequence>MHAYKLRIEFLWGHQSRIVGLSKTNPSYYYPPPTTILGAIAEPIAKEYKLGENSASVRKLLASLSANLLALGLKPVNVLPIKYMDINRILAVKLTGKTLGKKNVVLPYPNPKDLDRSFDAPARGKTIFAPLDFDPPKIDILIVFKENQIYVDRVKVDLDVDLLWDIHRIGSKESIVSVMDVKESRKINIERGISITDYSFPLDRGIKVLDIIDKGWIYETYINPYKLKEENKSILDHYLSSNLLLYMVPIKLTISSEPSVKIIVQEPFAIYNVFFNSNEERVVGVSPKLWPS</sequence>
<dbReference type="InterPro" id="IPR053725">
    <property type="entry name" value="CRISPR_Cas5_sf"/>
</dbReference>
<dbReference type="Pfam" id="PF09704">
    <property type="entry name" value="Cas_Cas5d"/>
    <property type="match status" value="1"/>
</dbReference>
<dbReference type="eggNOG" id="arCOG02670">
    <property type="taxonomic scope" value="Archaea"/>
</dbReference>
<dbReference type="GO" id="GO:0043571">
    <property type="term" value="P:maintenance of CRISPR repeat elements"/>
    <property type="evidence" value="ECO:0007669"/>
    <property type="project" value="InterPro"/>
</dbReference>
<dbReference type="KEGG" id="smr:Smar_0322"/>
<reference evidence="1 2" key="2">
    <citation type="journal article" date="2009" name="Stand. Genomic Sci.">
        <title>Complete genome sequence of Staphylothermus marinus Stetter and Fiala 1986 type strain F1.</title>
        <authorList>
            <person name="Anderson I.J."/>
            <person name="Sun H."/>
            <person name="Lapidus A."/>
            <person name="Copeland A."/>
            <person name="Glavina Del Rio T."/>
            <person name="Tice H."/>
            <person name="Dalin E."/>
            <person name="Lucas S."/>
            <person name="Barry K."/>
            <person name="Land M."/>
            <person name="Richardson P."/>
            <person name="Huber H."/>
            <person name="Kyrpides N.C."/>
        </authorList>
    </citation>
    <scope>NUCLEOTIDE SEQUENCE [LARGE SCALE GENOMIC DNA]</scope>
    <source>
        <strain evidence="2">ATCC 43588 / DSM 3639 / JCM 9404 / F1</strain>
    </source>
</reference>
<name>A3DLC5_STAMF</name>
<dbReference type="EMBL" id="CP000575">
    <property type="protein sequence ID" value="ABN69435.1"/>
    <property type="molecule type" value="Genomic_DNA"/>
</dbReference>